<evidence type="ECO:0000313" key="13">
    <source>
        <dbReference type="EMBL" id="CEM07572.1"/>
    </source>
</evidence>
<evidence type="ECO:0000256" key="7">
    <source>
        <dbReference type="ARBA" id="ARBA00023136"/>
    </source>
</evidence>
<feature type="compositionally biased region" description="Low complexity" evidence="9">
    <location>
        <begin position="1205"/>
        <end position="1220"/>
    </location>
</feature>
<feature type="compositionally biased region" description="Low complexity" evidence="9">
    <location>
        <begin position="944"/>
        <end position="973"/>
    </location>
</feature>
<feature type="signal peptide" evidence="11">
    <location>
        <begin position="1"/>
        <end position="26"/>
    </location>
</feature>
<proteinExistence type="predicted"/>
<feature type="transmembrane region" description="Helical" evidence="10">
    <location>
        <begin position="1468"/>
        <end position="1492"/>
    </location>
</feature>
<feature type="region of interest" description="Disordered" evidence="9">
    <location>
        <begin position="1204"/>
        <end position="1223"/>
    </location>
</feature>
<dbReference type="SUPFAM" id="SSF52047">
    <property type="entry name" value="RNI-like"/>
    <property type="match status" value="1"/>
</dbReference>
<feature type="compositionally biased region" description="Basic and acidic residues" evidence="9">
    <location>
        <begin position="1697"/>
        <end position="1711"/>
    </location>
</feature>
<gene>
    <name evidence="13" type="ORF">Vbra_14483</name>
</gene>
<evidence type="ECO:0000256" key="1">
    <source>
        <dbReference type="ARBA" id="ARBA00004167"/>
    </source>
</evidence>
<feature type="region of interest" description="Disordered" evidence="9">
    <location>
        <begin position="2673"/>
        <end position="2782"/>
    </location>
</feature>
<keyword evidence="6 10" id="KW-1133">Transmembrane helix</keyword>
<keyword evidence="8" id="KW-0325">Glycoprotein</keyword>
<dbReference type="InterPro" id="IPR032675">
    <property type="entry name" value="LRR_dom_sf"/>
</dbReference>
<dbReference type="FunFam" id="3.80.10.10:FF:000453">
    <property type="entry name" value="Leucine-rich receptor-like protein kinase family protein"/>
    <property type="match status" value="1"/>
</dbReference>
<accession>A0A0G4F5F7</accession>
<evidence type="ECO:0000313" key="14">
    <source>
        <dbReference type="Proteomes" id="UP000041254"/>
    </source>
</evidence>
<evidence type="ECO:0000256" key="6">
    <source>
        <dbReference type="ARBA" id="ARBA00022989"/>
    </source>
</evidence>
<evidence type="ECO:0000256" key="11">
    <source>
        <dbReference type="SAM" id="SignalP"/>
    </source>
</evidence>
<dbReference type="Proteomes" id="UP000041254">
    <property type="component" value="Unassembled WGS sequence"/>
</dbReference>
<protein>
    <recommendedName>
        <fullName evidence="12">Tyrosine-protein kinase ephrin type A/B receptor-like domain-containing protein</fullName>
    </recommendedName>
</protein>
<dbReference type="GO" id="GO:0016020">
    <property type="term" value="C:membrane"/>
    <property type="evidence" value="ECO:0007669"/>
    <property type="project" value="UniProtKB-SubCell"/>
</dbReference>
<feature type="region of interest" description="Disordered" evidence="9">
    <location>
        <begin position="989"/>
        <end position="1038"/>
    </location>
</feature>
<dbReference type="VEuPathDB" id="CryptoDB:Vbra_14483"/>
<evidence type="ECO:0000256" key="5">
    <source>
        <dbReference type="ARBA" id="ARBA00022737"/>
    </source>
</evidence>
<feature type="transmembrane region" description="Helical" evidence="10">
    <location>
        <begin position="1577"/>
        <end position="1604"/>
    </location>
</feature>
<evidence type="ECO:0000259" key="12">
    <source>
        <dbReference type="Pfam" id="PF07699"/>
    </source>
</evidence>
<feature type="compositionally biased region" description="Acidic residues" evidence="9">
    <location>
        <begin position="991"/>
        <end position="1023"/>
    </location>
</feature>
<feature type="transmembrane region" description="Helical" evidence="10">
    <location>
        <begin position="2044"/>
        <end position="2063"/>
    </location>
</feature>
<dbReference type="EMBL" id="CDMY01000376">
    <property type="protein sequence ID" value="CEM07572.1"/>
    <property type="molecule type" value="Genomic_DNA"/>
</dbReference>
<feature type="compositionally biased region" description="Basic residues" evidence="9">
    <location>
        <begin position="2280"/>
        <end position="2302"/>
    </location>
</feature>
<feature type="region of interest" description="Disordered" evidence="9">
    <location>
        <begin position="2458"/>
        <end position="2506"/>
    </location>
</feature>
<feature type="transmembrane region" description="Helical" evidence="10">
    <location>
        <begin position="1345"/>
        <end position="1367"/>
    </location>
</feature>
<feature type="transmembrane region" description="Helical" evidence="10">
    <location>
        <begin position="2111"/>
        <end position="2132"/>
    </location>
</feature>
<feature type="compositionally biased region" description="Acidic residues" evidence="9">
    <location>
        <begin position="1755"/>
        <end position="1764"/>
    </location>
</feature>
<dbReference type="PANTHER" id="PTHR46662">
    <property type="entry name" value="DI-GLUCOSE BINDING PROTEIN WITH LEUCINE-RICH REPEAT DOMAIN-CONTAINING PROTEIN"/>
    <property type="match status" value="1"/>
</dbReference>
<feature type="compositionally biased region" description="Polar residues" evidence="9">
    <location>
        <begin position="2310"/>
        <end position="2319"/>
    </location>
</feature>
<evidence type="ECO:0000256" key="8">
    <source>
        <dbReference type="ARBA" id="ARBA00023180"/>
    </source>
</evidence>
<organism evidence="13 14">
    <name type="scientific">Vitrella brassicaformis (strain CCMP3155)</name>
    <dbReference type="NCBI Taxonomy" id="1169540"/>
    <lineage>
        <taxon>Eukaryota</taxon>
        <taxon>Sar</taxon>
        <taxon>Alveolata</taxon>
        <taxon>Colpodellida</taxon>
        <taxon>Vitrellaceae</taxon>
        <taxon>Vitrella</taxon>
    </lineage>
</organism>
<feature type="compositionally biased region" description="Pro residues" evidence="9">
    <location>
        <begin position="2559"/>
        <end position="2582"/>
    </location>
</feature>
<feature type="region of interest" description="Disordered" evidence="9">
    <location>
        <begin position="2555"/>
        <end position="2582"/>
    </location>
</feature>
<dbReference type="CDD" id="cd00185">
    <property type="entry name" value="TNFRSF"/>
    <property type="match status" value="1"/>
</dbReference>
<dbReference type="PANTHER" id="PTHR46662:SF104">
    <property type="entry name" value="GPI-ANCHORED ADHESIN-LIKE PROTEIN PGA55-RELATED"/>
    <property type="match status" value="1"/>
</dbReference>
<feature type="region of interest" description="Disordered" evidence="9">
    <location>
        <begin position="1839"/>
        <end position="1898"/>
    </location>
</feature>
<feature type="compositionally biased region" description="Gly residues" evidence="9">
    <location>
        <begin position="2715"/>
        <end position="2724"/>
    </location>
</feature>
<dbReference type="SMART" id="SM00369">
    <property type="entry name" value="LRR_TYP"/>
    <property type="match status" value="8"/>
</dbReference>
<feature type="compositionally biased region" description="Polar residues" evidence="9">
    <location>
        <begin position="2375"/>
        <end position="2384"/>
    </location>
</feature>
<evidence type="ECO:0000256" key="9">
    <source>
        <dbReference type="SAM" id="MobiDB-lite"/>
    </source>
</evidence>
<feature type="compositionally biased region" description="Pro residues" evidence="9">
    <location>
        <begin position="1646"/>
        <end position="1656"/>
    </location>
</feature>
<dbReference type="InterPro" id="IPR001611">
    <property type="entry name" value="Leu-rich_rpt"/>
</dbReference>
<feature type="compositionally biased region" description="Basic and acidic residues" evidence="9">
    <location>
        <begin position="2257"/>
        <end position="2267"/>
    </location>
</feature>
<dbReference type="SMART" id="SM01411">
    <property type="entry name" value="Ephrin_rec_like"/>
    <property type="match status" value="2"/>
</dbReference>
<dbReference type="Pfam" id="PF13855">
    <property type="entry name" value="LRR_8"/>
    <property type="match status" value="1"/>
</dbReference>
<dbReference type="Pfam" id="PF00560">
    <property type="entry name" value="LRR_1"/>
    <property type="match status" value="3"/>
</dbReference>
<dbReference type="InterPro" id="IPR011641">
    <property type="entry name" value="Tyr-kin_ephrin_A/B_rcpt-like"/>
</dbReference>
<comment type="subcellular location">
    <subcellularLocation>
        <location evidence="1">Membrane</location>
        <topology evidence="1">Single-pass membrane protein</topology>
    </subcellularLocation>
</comment>
<dbReference type="SUPFAM" id="SSF57184">
    <property type="entry name" value="Growth factor receptor domain"/>
    <property type="match status" value="1"/>
</dbReference>
<feature type="chain" id="PRO_5005188118" description="Tyrosine-protein kinase ephrin type A/B receptor-like domain-containing protein" evidence="11">
    <location>
        <begin position="27"/>
        <end position="2837"/>
    </location>
</feature>
<dbReference type="GO" id="GO:0006952">
    <property type="term" value="P:defense response"/>
    <property type="evidence" value="ECO:0007669"/>
    <property type="project" value="UniProtKB-ARBA"/>
</dbReference>
<dbReference type="GO" id="GO:0051707">
    <property type="term" value="P:response to other organism"/>
    <property type="evidence" value="ECO:0007669"/>
    <property type="project" value="UniProtKB-ARBA"/>
</dbReference>
<feature type="compositionally biased region" description="Low complexity" evidence="9">
    <location>
        <begin position="1881"/>
        <end position="1892"/>
    </location>
</feature>
<dbReference type="OrthoDB" id="449430at2759"/>
<reference evidence="13 14" key="1">
    <citation type="submission" date="2014-11" db="EMBL/GenBank/DDBJ databases">
        <authorList>
            <person name="Zhu J."/>
            <person name="Qi W."/>
            <person name="Song R."/>
        </authorList>
    </citation>
    <scope>NUCLEOTIDE SEQUENCE [LARGE SCALE GENOMIC DNA]</scope>
</reference>
<feature type="region of interest" description="Disordered" evidence="9">
    <location>
        <begin position="2179"/>
        <end position="2237"/>
    </location>
</feature>
<feature type="transmembrane region" description="Helical" evidence="10">
    <location>
        <begin position="2020"/>
        <end position="2038"/>
    </location>
</feature>
<feature type="compositionally biased region" description="Polar residues" evidence="9">
    <location>
        <begin position="2749"/>
        <end position="2758"/>
    </location>
</feature>
<feature type="region of interest" description="Disordered" evidence="9">
    <location>
        <begin position="2257"/>
        <end position="2409"/>
    </location>
</feature>
<dbReference type="InParanoid" id="A0A0G4F5F7"/>
<dbReference type="Gene3D" id="3.80.10.10">
    <property type="entry name" value="Ribonuclease Inhibitor"/>
    <property type="match status" value="2"/>
</dbReference>
<dbReference type="InterPro" id="IPR009030">
    <property type="entry name" value="Growth_fac_rcpt_cys_sf"/>
</dbReference>
<feature type="compositionally biased region" description="Low complexity" evidence="9">
    <location>
        <begin position="1657"/>
        <end position="1678"/>
    </location>
</feature>
<keyword evidence="2" id="KW-0433">Leucine-rich repeat</keyword>
<feature type="region of interest" description="Disordered" evidence="9">
    <location>
        <begin position="937"/>
        <end position="973"/>
    </location>
</feature>
<feature type="compositionally biased region" description="Low complexity" evidence="9">
    <location>
        <begin position="1632"/>
        <end position="1645"/>
    </location>
</feature>
<feature type="region of interest" description="Disordered" evidence="9">
    <location>
        <begin position="1743"/>
        <end position="1778"/>
    </location>
</feature>
<feature type="region of interest" description="Disordered" evidence="9">
    <location>
        <begin position="1631"/>
        <end position="1731"/>
    </location>
</feature>
<name>A0A0G4F5F7_VITBC</name>
<dbReference type="FunFam" id="3.80.10.10:FF:001678">
    <property type="entry name" value="Calmodulin-binding receptor kinase CaMRLK"/>
    <property type="match status" value="1"/>
</dbReference>
<feature type="domain" description="Tyrosine-protein kinase ephrin type A/B receptor-like" evidence="12">
    <location>
        <begin position="1149"/>
        <end position="1190"/>
    </location>
</feature>
<evidence type="ECO:0000256" key="3">
    <source>
        <dbReference type="ARBA" id="ARBA00022692"/>
    </source>
</evidence>
<feature type="transmembrane region" description="Helical" evidence="10">
    <location>
        <begin position="2072"/>
        <end position="2091"/>
    </location>
</feature>
<evidence type="ECO:0000256" key="10">
    <source>
        <dbReference type="SAM" id="Phobius"/>
    </source>
</evidence>
<dbReference type="Pfam" id="PF07699">
    <property type="entry name" value="Ephrin_rec_like"/>
    <property type="match status" value="1"/>
</dbReference>
<feature type="compositionally biased region" description="Low complexity" evidence="9">
    <location>
        <begin position="2475"/>
        <end position="2497"/>
    </location>
</feature>
<dbReference type="Gene3D" id="2.10.50.10">
    <property type="entry name" value="Tumor Necrosis Factor Receptor, subunit A, domain 2"/>
    <property type="match status" value="2"/>
</dbReference>
<keyword evidence="3 10" id="KW-0812">Transmembrane</keyword>
<dbReference type="GO" id="GO:0009791">
    <property type="term" value="P:post-embryonic development"/>
    <property type="evidence" value="ECO:0007669"/>
    <property type="project" value="UniProtKB-ARBA"/>
</dbReference>
<keyword evidence="4 11" id="KW-0732">Signal</keyword>
<keyword evidence="14" id="KW-1185">Reference proteome</keyword>
<evidence type="ECO:0000256" key="2">
    <source>
        <dbReference type="ARBA" id="ARBA00022614"/>
    </source>
</evidence>
<keyword evidence="7 10" id="KW-0472">Membrane</keyword>
<dbReference type="STRING" id="1169540.A0A0G4F5F7"/>
<evidence type="ECO:0000256" key="4">
    <source>
        <dbReference type="ARBA" id="ARBA00022729"/>
    </source>
</evidence>
<dbReference type="InterPro" id="IPR003591">
    <property type="entry name" value="Leu-rich_rpt_typical-subtyp"/>
</dbReference>
<keyword evidence="5" id="KW-0677">Repeat</keyword>
<feature type="compositionally biased region" description="Low complexity" evidence="9">
    <location>
        <begin position="2733"/>
        <end position="2747"/>
    </location>
</feature>
<sequence length="2837" mass="308168">MGLFCGYLAPLVFVVGLLSTCIGGDGRSLSNIPVYEGGYWCRVRSPPLGFPFPSPARPGRRALQSSPGDRKFDFLDSFAFLEGFGISRSSLTPIQTCEACELDRDLLLSEPVAQTYGLGGDDLPPANASVCGLPYVACLEWRDEMYAANSTQQGYALVWATRRIDPPRKAVQFPSEVVVQLTRVVVVFSYRWPFYGSLDPVINTRPDGVGENGLGRLAVLYMFGASVKGTFGEALTRLTNLRTLRLFESSIEGGYWCRVRSPPLGFPFPSPARPGRRALQSSPGDRKFDFLDSFAFLEGFGISRSSLTPIQTCEACELDRDLLLSEPVAQTYGLGGDDLPPANASVCGLPYVACLEWRDEMYAANSTQQGYALVWATRRIDPPRKAVQFPSEVVVQLTRVVVVFSYRWPFYGSLDPVINTRPDGVGENGLGRLAVLYMFGASVKGTFGEALTRLTNLRTLRLFESSIEGPLPSDIDRLTKLCILDLERNPIGGAIPPSLSKLGELRRLSLAQNKLTGAIPEDIGDCNKLEQLLLENNQLDGPLPPSLGQTSLQQLYLTNNKLTGSLPDIWSDLGSTLEQVDLSSNRFDGDIPLSMWVGAQILWDLNLANNQLVGSLPSFSTVNSSLRHLDLSDNELTGRLPDDIDALTSLERLLLHGNRLSGPLPESVASLAQLRQIDLSRNRLAGPIPSAWGYSAGFNATIEEINLSHNELTALPDTLPNATLRVFNAEHNNLTGGFPSTWRQLPSLQRLLLRHNRLSGWMPWGRQPDQFFNEDGSFDLSYCCANCTDTAFTSPLEWKNLEEIDVSENPISVPVHHMLRSLSRSAGLVTVRAAGCGLTGVVRETSLVYVRGIDGGPEDEDCVAIMGFRSLQQVDLSRNDIHGLKVRLNIDIGDFPGFVNWNLTSNNITTLEPPGYWLQRPDFSFKDNPSLHTVVQKPIVVKHGNNNSTTSTDDDSNNTTTTSTTNGNTTSSSSYLLGCRAIESLKQQALEAEEDTEEGEGEGEGEGEAEGGEEAEEDTEADGGDSTTTEGGDAQMPQIEADAVYVDPAGWRGVGETYECTGLCEPSEVDPSLNVTAMCRCKQGYGGVGQDCHLCGDNRYSTVDPFQPYSTRECRNCPPGTVTLPTERIHTSIRSCRCEAGRYEIAPSVCEVCPKDTYNPHIAGAGRTACRQCPPNRVTFTDGAKSPDQCVCKTGFYDPTPVMATNTTPTSSSSSTSDGTRVSPGNDTICRQCGEGLECETDGLDVATLGLRPGYWRQTQASLNVRKCPLLRSCQGFPSRPRTGTRADSSRLLQEAVDGEEDWEPSMYCSEGFEGPLCAVCKPGYARMAQTCILCTKRFTAGQGALFGVALTLLLIVACKLLYDILIHRPRALRRDRSTQHVDEELHLKRGRWVYLYRFIRPKAQILIVFLQILAAFPDLDTSLPAAARQLASALSILNIDWERAFRLGCHANILADLPDRQTATNAYVFRMLLISLTPVVVVAFAAALLAAKAALVGWARARRGEGEKEWRRRWIDPKVWREEMSRLVPVSIIVLHFCYFAVAMVVLRYFSCDGDFDDGSRYLMADYSTSCQSNEYYGMLGFASVMLVVLVIGTPAYFTAILFPIRRDLSPLTSTATTPDLTVAITFAADNTSNTGTGNNNSSKPPLPPPTPRAPISPHHLNTHTPTPTHGTAPGVTLPRTAAMLKLPCSPPSSHRNGENDMYKDPERRSPRSPPRKVHFDPPKSPQLDVGGELKVSISVPAAVHTHRAKEGENENDGGEDGCMEQRLDVKPPPPGPQLEVAVDRVDRLHTVQLVEEWALAAAVGAELDRRQVKYGVRLGESHPHGTLLEDLDDMMQEGEREGEGDGAQGDGKPQANRAISIPTGPGGDFYDIHNRSTGNSNSNDNNSSSDNNKHASRRQTFLELIPPKDIDLLTTLGDSADEKGWVMGLLGGFGINGHKGGGGGVVAGKALSEEEVKEMVGGAVERWGKQPLKHGVLMELMAKQNAWRELVNRCKQQGEGIPMFYLTMGLHAKFVPRYFWWEVFGLFIRFMLAVVLVTPPPWQLLLACSVTSLYLGTMLAYRPYLDRSNTVLATVCAASLLGLYLWTAFSQLHAEVIQDPQNEWWTTTIFVLLMCCPLVTFAICCGAAFCPDLTGERFRHFLLNQPFSMEDLCAKVSFIDPLLGDDDLDDIFDDLTRSMGVTPPPPPPLDTTKTPDNQQPAFLPPNDTHSSSCPFPSEMTVPAPTPTNKQTPSMMRQKLRARYAVMAAARELYRTRTQSRLERSKTGVSTASEASRGAHGRPHKSRSSHALERRRRRMLARRGADTPTMETDSTSCDVSPAVLDPRLPSPHHNRHGGPSSKRDRAPVVTFSLPGESGKGPQPQPHAHTPQHLVQATTSTPTMRPSWKKKQQQQQHEKPPVPVSPVSAPGVVVSTPHRHRKVPLFRPVRLFGQSHTENVVARLGIILPTATRKWGGGLKWGSTTDGGQTPPISPAAAAAAAGASAPLQPSSSSSAAPNPPPISLLGHATSDMLPLMQPRLNLADRSVVSKYDLAMPDSSPTQTYVDLVQAHHETTDLPPDPEADPTPVPLPPRVPVAPSPPFNNRPFASYLPLKTGPGTPMARLANMAQVQTPKTGLSPSHSQIVSVAGDIFLTPSATPGATPRAIGLGPLSRVDSGAGVCLDGDGEVTVRRLGTLGRLPPALPENNDGEDADSDKSGDNNNNNDSNNAERAEGGGGGGGGEGDATTKLRHSSSSAIFPSSPFLSALGTHSPSSASLSGRERRKAKELMARRSKSFAGEPTSLPAEALKSAVYRYQEQFGVSSPAASGLLSVPTGGRDDERSILSGEVGECNEGVA</sequence>
<feature type="compositionally biased region" description="Low complexity" evidence="9">
    <location>
        <begin position="1024"/>
        <end position="1034"/>
    </location>
</feature>
<feature type="transmembrane region" description="Helical" evidence="10">
    <location>
        <begin position="1528"/>
        <end position="1551"/>
    </location>
</feature>